<evidence type="ECO:0000313" key="3">
    <source>
        <dbReference type="EMBL" id="BCM88075.1"/>
    </source>
</evidence>
<dbReference type="AlphaFoldDB" id="A0A8H8X0F1"/>
<dbReference type="NCBIfam" id="NF033634">
    <property type="entry name" value="SLATT_1"/>
    <property type="match status" value="1"/>
</dbReference>
<feature type="transmembrane region" description="Helical" evidence="2">
    <location>
        <begin position="77"/>
        <end position="95"/>
    </location>
</feature>
<keyword evidence="2" id="KW-0812">Transmembrane</keyword>
<dbReference type="Proteomes" id="UP000663508">
    <property type="component" value="Plasmid pVL1_5"/>
</dbReference>
<organism evidence="3 4">
    <name type="scientific">Methylobacterium indicum</name>
    <dbReference type="NCBI Taxonomy" id="1775910"/>
    <lineage>
        <taxon>Bacteria</taxon>
        <taxon>Pseudomonadati</taxon>
        <taxon>Pseudomonadota</taxon>
        <taxon>Alphaproteobacteria</taxon>
        <taxon>Hyphomicrobiales</taxon>
        <taxon>Methylobacteriaceae</taxon>
        <taxon>Methylobacterium</taxon>
    </lineage>
</organism>
<gene>
    <name evidence="3" type="ORF">mvi_65360</name>
</gene>
<feature type="compositionally biased region" description="Basic and acidic residues" evidence="1">
    <location>
        <begin position="1"/>
        <end position="10"/>
    </location>
</feature>
<feature type="transmembrane region" description="Helical" evidence="2">
    <location>
        <begin position="47"/>
        <end position="65"/>
    </location>
</feature>
<evidence type="ECO:0000313" key="4">
    <source>
        <dbReference type="Proteomes" id="UP000663508"/>
    </source>
</evidence>
<evidence type="ECO:0008006" key="5">
    <source>
        <dbReference type="Google" id="ProtNLM"/>
    </source>
</evidence>
<geneLocation type="plasmid" evidence="3 4">
    <name>pVL1_5</name>
</geneLocation>
<name>A0A8H8X0F1_9HYPH</name>
<keyword evidence="2" id="KW-0472">Membrane</keyword>
<evidence type="ECO:0000256" key="2">
    <source>
        <dbReference type="SAM" id="Phobius"/>
    </source>
</evidence>
<keyword evidence="2" id="KW-1133">Transmembrane helix</keyword>
<dbReference type="InterPro" id="IPR025325">
    <property type="entry name" value="DUF4231"/>
</dbReference>
<reference evidence="3" key="1">
    <citation type="submission" date="2020-11" db="EMBL/GenBank/DDBJ databases">
        <title>Complete genome sequence of a novel pathogenic Methylobacterium strain isolated from rice in Vietnam.</title>
        <authorList>
            <person name="Lai K."/>
            <person name="Okazaki S."/>
            <person name="Higashi K."/>
            <person name="Mori H."/>
            <person name="Toyoda A."/>
            <person name="Kurokawa K."/>
        </authorList>
    </citation>
    <scope>NUCLEOTIDE SEQUENCE</scope>
    <source>
        <strain evidence="3">VL1</strain>
        <plasmid evidence="3">pVL1_5</plasmid>
    </source>
</reference>
<dbReference type="Pfam" id="PF14015">
    <property type="entry name" value="DUF4231"/>
    <property type="match status" value="1"/>
</dbReference>
<dbReference type="RefSeq" id="WP_207184166.1">
    <property type="nucleotide sequence ID" value="NZ_AP024150.1"/>
</dbReference>
<evidence type="ECO:0000256" key="1">
    <source>
        <dbReference type="SAM" id="MobiDB-lite"/>
    </source>
</evidence>
<dbReference type="EMBL" id="AP024150">
    <property type="protein sequence ID" value="BCM88075.1"/>
    <property type="molecule type" value="Genomic_DNA"/>
</dbReference>
<feature type="region of interest" description="Disordered" evidence="1">
    <location>
        <begin position="1"/>
        <end position="21"/>
    </location>
</feature>
<proteinExistence type="predicted"/>
<sequence length="173" mass="19131">MTGQANEREPSAGTRQARSEQYLTDDLKGQRGWYSTRASAYKTRGQACSFAVIVAGAATSFLQVLPAGWLPAAPANWVPVATAALGAMVVLIEGWQRISRYNETWPGYRAASERMKREQRLYVNGAGVYRGVEEDEAYLRFVEAVEAAIAEEQQLYWKSRPVEISIGTPPKSP</sequence>
<accession>A0A8H8X0F1</accession>
<dbReference type="KEGG" id="mind:mvi_65360"/>
<keyword evidence="3" id="KW-0614">Plasmid</keyword>
<protein>
    <recommendedName>
        <fullName evidence="5">SMODS and SLOG-associating 2TM effector domain-containing protein</fullName>
    </recommendedName>
</protein>